<reference evidence="13 14" key="1">
    <citation type="journal article" date="2017" name="Biotechnol. Biofuels">
        <title>Differential beta-glucosidase expression as a function of carbon source availability in Talaromyces amestolkiae: a genomic and proteomic approach.</title>
        <authorList>
            <person name="de Eugenio L.I."/>
            <person name="Mendez-Liter J.A."/>
            <person name="Nieto-Dominguez M."/>
            <person name="Alonso L."/>
            <person name="Gil-Munoz J."/>
            <person name="Barriuso J."/>
            <person name="Prieto A."/>
            <person name="Martinez M.J."/>
        </authorList>
    </citation>
    <scope>NUCLEOTIDE SEQUENCE [LARGE SCALE GENOMIC DNA]</scope>
    <source>
        <strain evidence="13 14">CIB</strain>
    </source>
</reference>
<dbReference type="FunFam" id="3.40.50.10440:FF:000001">
    <property type="entry name" value="Dihydroxyacetone kinase, DhaK subunit"/>
    <property type="match status" value="1"/>
</dbReference>
<dbReference type="FunFam" id="3.30.1180.20:FF:000001">
    <property type="entry name" value="Dihydroxyacetone kinase 1"/>
    <property type="match status" value="1"/>
</dbReference>
<keyword evidence="7" id="KW-0319">Glycerol metabolism</keyword>
<dbReference type="Gene3D" id="1.25.40.340">
    <property type="match status" value="1"/>
</dbReference>
<evidence type="ECO:0000256" key="1">
    <source>
        <dbReference type="ARBA" id="ARBA00003264"/>
    </source>
</evidence>
<dbReference type="SUPFAM" id="SSF101473">
    <property type="entry name" value="DhaL-like"/>
    <property type="match status" value="1"/>
</dbReference>
<feature type="domain" description="DhaL" evidence="11">
    <location>
        <begin position="352"/>
        <end position="575"/>
    </location>
</feature>
<dbReference type="AlphaFoldDB" id="A0A364LAW2"/>
<dbReference type="Gene3D" id="3.40.50.10440">
    <property type="entry name" value="Dihydroxyacetone kinase, domain 1"/>
    <property type="match status" value="1"/>
</dbReference>
<dbReference type="STRING" id="1196081.A0A364LAW2"/>
<dbReference type="GO" id="GO:0050354">
    <property type="term" value="F:triokinase activity"/>
    <property type="evidence" value="ECO:0007669"/>
    <property type="project" value="UniProtKB-EC"/>
</dbReference>
<dbReference type="RefSeq" id="XP_040737452.1">
    <property type="nucleotide sequence ID" value="XM_040881812.1"/>
</dbReference>
<evidence type="ECO:0000256" key="6">
    <source>
        <dbReference type="ARBA" id="ARBA00022777"/>
    </source>
</evidence>
<dbReference type="GeneID" id="63798164"/>
<keyword evidence="6" id="KW-0418">Kinase</keyword>
<evidence type="ECO:0000256" key="10">
    <source>
        <dbReference type="ARBA" id="ARBA00048898"/>
    </source>
</evidence>
<keyword evidence="5" id="KW-0547">Nucleotide-binding</keyword>
<dbReference type="Pfam" id="PF02734">
    <property type="entry name" value="Dak2"/>
    <property type="match status" value="1"/>
</dbReference>
<dbReference type="SUPFAM" id="SSF82549">
    <property type="entry name" value="DAK1/DegV-like"/>
    <property type="match status" value="1"/>
</dbReference>
<dbReference type="GO" id="GO:0005829">
    <property type="term" value="C:cytosol"/>
    <property type="evidence" value="ECO:0007669"/>
    <property type="project" value="TreeGrafter"/>
</dbReference>
<evidence type="ECO:0000259" key="12">
    <source>
        <dbReference type="PROSITE" id="PS51481"/>
    </source>
</evidence>
<evidence type="ECO:0008006" key="15">
    <source>
        <dbReference type="Google" id="ProtNLM"/>
    </source>
</evidence>
<comment type="similarity">
    <text evidence="3">Belongs to the dihydroxyacetone kinase (DAK) family.</text>
</comment>
<dbReference type="GO" id="GO:0005524">
    <property type="term" value="F:ATP binding"/>
    <property type="evidence" value="ECO:0007669"/>
    <property type="project" value="UniProtKB-KW"/>
</dbReference>
<gene>
    <name evidence="13" type="ORF">BHQ10_008950</name>
</gene>
<evidence type="ECO:0000256" key="9">
    <source>
        <dbReference type="ARBA" id="ARBA00047974"/>
    </source>
</evidence>
<dbReference type="PROSITE" id="PS51481">
    <property type="entry name" value="DHAK"/>
    <property type="match status" value="1"/>
</dbReference>
<sequence>MSGLRSAKHFINDVQNPVQVSLTAAARGADGLRVLSKEQGHEPAHTGYVGEGMLDVVVAGNIFASPSASQILAGVKSVDACRGILMIVKNYTGDKLNFGLAAIKARALGLNVEVVMVGDDVSVANNPTVGRRGLAGVVFVHKIAGALAAKGADLSSVATIANKTANQMATAAVSLDRCSVPKRAPIELLPPDEVEFGMGIHNEPGVTRSKLQSLEVTVTTLLNTILAPKPDSWHPTMEQPVAVMVNNLGGLSPLEISIIAEEVHQQLEMRSIIVKRFMFGTFVTALDGPGFSVTLLGLDDELLSLLDAPTTAPGWPKSILTVPADVVTAVIEQSSTEVTPILSHTGPKVAKTIIQKIFDNVASTTREDEPLITEYDTLAGDGDCGETLLNGVNGNLPQILSDLSFLTQPAGLVELSDDLQTDSIDLAHMFRQIAIVAETKMGGTSGAIYAIFTNAVAEALESIDLDANSNKQSISEIISITLSKGLEDLFKFTTAREGHRTLMDTLIPFVTTFSNTGQDFDAAFEAARQGCEKTKVMEALLGRASYVGKGRFEENGGIPDPGALGVLSILRGIKLALENVVKG</sequence>
<dbReference type="UniPathway" id="UPA00617">
    <property type="reaction ID" value="UER00669"/>
</dbReference>
<dbReference type="GO" id="GO:0004371">
    <property type="term" value="F:glycerone kinase activity"/>
    <property type="evidence" value="ECO:0007669"/>
    <property type="project" value="UniProtKB-EC"/>
</dbReference>
<protein>
    <recommendedName>
        <fullName evidence="15">Dihydroxyacetone kinase</fullName>
    </recommendedName>
</protein>
<feature type="domain" description="DhaK" evidence="12">
    <location>
        <begin position="1"/>
        <end position="315"/>
    </location>
</feature>
<dbReference type="Gene3D" id="3.30.1180.20">
    <property type="entry name" value="Dihydroxyacetone kinase, domain 2"/>
    <property type="match status" value="1"/>
</dbReference>
<dbReference type="Pfam" id="PF02733">
    <property type="entry name" value="Dak1"/>
    <property type="match status" value="1"/>
</dbReference>
<dbReference type="InterPro" id="IPR050861">
    <property type="entry name" value="Dihydroxyacetone_Kinase"/>
</dbReference>
<comment type="catalytic activity">
    <reaction evidence="10">
        <text>dihydroxyacetone + ATP = dihydroxyacetone phosphate + ADP + H(+)</text>
        <dbReference type="Rhea" id="RHEA:15773"/>
        <dbReference type="ChEBI" id="CHEBI:15378"/>
        <dbReference type="ChEBI" id="CHEBI:16016"/>
        <dbReference type="ChEBI" id="CHEBI:30616"/>
        <dbReference type="ChEBI" id="CHEBI:57642"/>
        <dbReference type="ChEBI" id="CHEBI:456216"/>
        <dbReference type="EC" id="2.7.1.29"/>
    </reaction>
</comment>
<evidence type="ECO:0000256" key="7">
    <source>
        <dbReference type="ARBA" id="ARBA00022798"/>
    </source>
</evidence>
<comment type="catalytic activity">
    <reaction evidence="9">
        <text>D-glyceraldehyde + ATP = D-glyceraldehyde 3-phosphate + ADP + H(+)</text>
        <dbReference type="Rhea" id="RHEA:13941"/>
        <dbReference type="ChEBI" id="CHEBI:15378"/>
        <dbReference type="ChEBI" id="CHEBI:17378"/>
        <dbReference type="ChEBI" id="CHEBI:30616"/>
        <dbReference type="ChEBI" id="CHEBI:59776"/>
        <dbReference type="ChEBI" id="CHEBI:456216"/>
        <dbReference type="EC" id="2.7.1.28"/>
    </reaction>
</comment>
<dbReference type="InterPro" id="IPR036117">
    <property type="entry name" value="DhaL_dom_sf"/>
</dbReference>
<evidence type="ECO:0000313" key="14">
    <source>
        <dbReference type="Proteomes" id="UP000249363"/>
    </source>
</evidence>
<evidence type="ECO:0000256" key="5">
    <source>
        <dbReference type="ARBA" id="ARBA00022741"/>
    </source>
</evidence>
<organism evidence="13 14">
    <name type="scientific">Talaromyces amestolkiae</name>
    <dbReference type="NCBI Taxonomy" id="1196081"/>
    <lineage>
        <taxon>Eukaryota</taxon>
        <taxon>Fungi</taxon>
        <taxon>Dikarya</taxon>
        <taxon>Ascomycota</taxon>
        <taxon>Pezizomycotina</taxon>
        <taxon>Eurotiomycetes</taxon>
        <taxon>Eurotiomycetidae</taxon>
        <taxon>Eurotiales</taxon>
        <taxon>Trichocomaceae</taxon>
        <taxon>Talaromyces</taxon>
        <taxon>Talaromyces sect. Talaromyces</taxon>
    </lineage>
</organism>
<evidence type="ECO:0000259" key="11">
    <source>
        <dbReference type="PROSITE" id="PS51480"/>
    </source>
</evidence>
<dbReference type="PANTHER" id="PTHR28629">
    <property type="entry name" value="TRIOKINASE/FMN CYCLASE"/>
    <property type="match status" value="1"/>
</dbReference>
<dbReference type="Proteomes" id="UP000249363">
    <property type="component" value="Unassembled WGS sequence"/>
</dbReference>
<evidence type="ECO:0000256" key="3">
    <source>
        <dbReference type="ARBA" id="ARBA00008757"/>
    </source>
</evidence>
<dbReference type="OrthoDB" id="1724672at2759"/>
<dbReference type="SMART" id="SM01120">
    <property type="entry name" value="Dak2"/>
    <property type="match status" value="1"/>
</dbReference>
<evidence type="ECO:0000313" key="13">
    <source>
        <dbReference type="EMBL" id="RAO72938.1"/>
    </source>
</evidence>
<dbReference type="InterPro" id="IPR004007">
    <property type="entry name" value="DhaL_dom"/>
</dbReference>
<keyword evidence="14" id="KW-1185">Reference proteome</keyword>
<dbReference type="PROSITE" id="PS51480">
    <property type="entry name" value="DHAL"/>
    <property type="match status" value="1"/>
</dbReference>
<comment type="pathway">
    <text evidence="2">Polyol metabolism; glycerol fermentation; glycerone phosphate from glycerol (oxidative route): step 2/2.</text>
</comment>
<dbReference type="EMBL" id="MIKG01000021">
    <property type="protein sequence ID" value="RAO72938.1"/>
    <property type="molecule type" value="Genomic_DNA"/>
</dbReference>
<accession>A0A364LAW2</accession>
<evidence type="ECO:0000256" key="8">
    <source>
        <dbReference type="ARBA" id="ARBA00022840"/>
    </source>
</evidence>
<comment type="caution">
    <text evidence="13">The sequence shown here is derived from an EMBL/GenBank/DDBJ whole genome shotgun (WGS) entry which is preliminary data.</text>
</comment>
<dbReference type="InterPro" id="IPR004006">
    <property type="entry name" value="DhaK_dom"/>
</dbReference>
<evidence type="ECO:0000256" key="4">
    <source>
        <dbReference type="ARBA" id="ARBA00022679"/>
    </source>
</evidence>
<proteinExistence type="inferred from homology"/>
<keyword evidence="8" id="KW-0067">ATP-binding</keyword>
<keyword evidence="4" id="KW-0808">Transferase</keyword>
<evidence type="ECO:0000256" key="2">
    <source>
        <dbReference type="ARBA" id="ARBA00004778"/>
    </source>
</evidence>
<dbReference type="GO" id="GO:0019588">
    <property type="term" value="P:anaerobic glycerol catabolic process"/>
    <property type="evidence" value="ECO:0007669"/>
    <property type="project" value="UniProtKB-UniPathway"/>
</dbReference>
<comment type="function">
    <text evidence="1">Catalyzes both the phosphorylation of dihydroxyacetone and of glyceraldehyde.</text>
</comment>
<name>A0A364LAW2_TALAM</name>
<dbReference type="PANTHER" id="PTHR28629:SF4">
    <property type="entry name" value="TRIOKINASE_FMN CYCLASE"/>
    <property type="match status" value="1"/>
</dbReference>